<proteinExistence type="predicted"/>
<protein>
    <submittedName>
        <fullName evidence="2">Uncharacterized protein</fullName>
    </submittedName>
</protein>
<name>A0A2P2JGL9_RHIMU</name>
<organism evidence="2">
    <name type="scientific">Rhizophora mucronata</name>
    <name type="common">Asiatic mangrove</name>
    <dbReference type="NCBI Taxonomy" id="61149"/>
    <lineage>
        <taxon>Eukaryota</taxon>
        <taxon>Viridiplantae</taxon>
        <taxon>Streptophyta</taxon>
        <taxon>Embryophyta</taxon>
        <taxon>Tracheophyta</taxon>
        <taxon>Spermatophyta</taxon>
        <taxon>Magnoliopsida</taxon>
        <taxon>eudicotyledons</taxon>
        <taxon>Gunneridae</taxon>
        <taxon>Pentapetalae</taxon>
        <taxon>rosids</taxon>
        <taxon>fabids</taxon>
        <taxon>Malpighiales</taxon>
        <taxon>Rhizophoraceae</taxon>
        <taxon>Rhizophora</taxon>
    </lineage>
</organism>
<accession>A0A2P2JGL9</accession>
<dbReference type="EMBL" id="GGEC01012130">
    <property type="protein sequence ID" value="MBW92613.1"/>
    <property type="molecule type" value="Transcribed_RNA"/>
</dbReference>
<evidence type="ECO:0000313" key="2">
    <source>
        <dbReference type="EMBL" id="MBW92613.1"/>
    </source>
</evidence>
<sequence>MFLKGRGKLSHLNGNRPSKQDPKFEVWDKDDLMVMSWLWKTMILKISDTCVFLSRKSRIMFMRLIQ</sequence>
<reference evidence="2" key="1">
    <citation type="submission" date="2018-02" db="EMBL/GenBank/DDBJ databases">
        <title>Rhizophora mucronata_Transcriptome.</title>
        <authorList>
            <person name="Meera S.P."/>
            <person name="Sreeshan A."/>
            <person name="Augustine A."/>
        </authorList>
    </citation>
    <scope>NUCLEOTIDE SEQUENCE</scope>
    <source>
        <tissue evidence="2">Leaf</tissue>
    </source>
</reference>
<feature type="region of interest" description="Disordered" evidence="1">
    <location>
        <begin position="1"/>
        <end position="21"/>
    </location>
</feature>
<evidence type="ECO:0000256" key="1">
    <source>
        <dbReference type="SAM" id="MobiDB-lite"/>
    </source>
</evidence>
<dbReference type="AlphaFoldDB" id="A0A2P2JGL9"/>